<evidence type="ECO:0000256" key="4">
    <source>
        <dbReference type="ARBA" id="ARBA00022553"/>
    </source>
</evidence>
<evidence type="ECO:0000256" key="10">
    <source>
        <dbReference type="ARBA" id="ARBA00023136"/>
    </source>
</evidence>
<dbReference type="InterPro" id="IPR036097">
    <property type="entry name" value="HisK_dim/P_sf"/>
</dbReference>
<evidence type="ECO:0000256" key="1">
    <source>
        <dbReference type="ARBA" id="ARBA00000085"/>
    </source>
</evidence>
<dbReference type="Gene3D" id="3.30.565.10">
    <property type="entry name" value="Histidine kinase-like ATPase, C-terminal domain"/>
    <property type="match status" value="1"/>
</dbReference>
<dbReference type="InterPro" id="IPR003660">
    <property type="entry name" value="HAMP_dom"/>
</dbReference>
<feature type="transmembrane region" description="Helical" evidence="11">
    <location>
        <begin position="154"/>
        <end position="174"/>
    </location>
</feature>
<dbReference type="InterPro" id="IPR005467">
    <property type="entry name" value="His_kinase_dom"/>
</dbReference>
<dbReference type="RefSeq" id="WP_344823457.1">
    <property type="nucleotide sequence ID" value="NZ_BAABEZ010000013.1"/>
</dbReference>
<keyword evidence="15" id="KW-1185">Reference proteome</keyword>
<dbReference type="PANTHER" id="PTHR45436:SF5">
    <property type="entry name" value="SENSOR HISTIDINE KINASE TRCS"/>
    <property type="match status" value="1"/>
</dbReference>
<organism evidence="14 15">
    <name type="scientific">Rurimicrobium arvi</name>
    <dbReference type="NCBI Taxonomy" id="2049916"/>
    <lineage>
        <taxon>Bacteria</taxon>
        <taxon>Pseudomonadati</taxon>
        <taxon>Bacteroidota</taxon>
        <taxon>Chitinophagia</taxon>
        <taxon>Chitinophagales</taxon>
        <taxon>Chitinophagaceae</taxon>
        <taxon>Rurimicrobium</taxon>
    </lineage>
</organism>
<feature type="transmembrane region" description="Helical" evidence="11">
    <location>
        <begin position="7"/>
        <end position="30"/>
    </location>
</feature>
<accession>A0ABP8MP49</accession>
<dbReference type="InterPro" id="IPR003661">
    <property type="entry name" value="HisK_dim/P_dom"/>
</dbReference>
<sequence length="455" mass="52290">MKTRNRIILLLSSIIVGIILLFSGFMYVFISNFAFTDFYERLETRANYAARIRLDPDNLHLTRFKTNYLVKLPREKDDFLQIDAAHSLRYWAEKDGFDQHFLETVWEKGKGTFRKGKQLFCGIRHKAYNGATYIVITSAENDYFDDLMSYLSRLLFVMIIASTIIIFFLSSWLFKKIFRPIKMITEDVLRIGTENLNIRLSDPGTDDELGSLTRTMNGMLDRLETSFETQNNFISNASHELNTPLTTIIGEADIALARPRSQEEYVLALQHILAEAEKLDRKTKALLHLAQTGLRGKQLIFEKVRIDQLLFDVQDTVKRIYPQSKVRFDYESLPDNPRKLKARGNEQLLHLAFSNIILNACKYSHNDLVNVSIACSERYVAVVVKDRGIGIPVAEIDHIYDPFFRASNTTPFEGYGIGLPLTRNIVKMHEGEMIVTSEVNAGTTVEVKLPRFFTD</sequence>
<dbReference type="SMART" id="SM00387">
    <property type="entry name" value="HATPase_c"/>
    <property type="match status" value="1"/>
</dbReference>
<dbReference type="InterPro" id="IPR050428">
    <property type="entry name" value="TCS_sensor_his_kinase"/>
</dbReference>
<dbReference type="InterPro" id="IPR036890">
    <property type="entry name" value="HATPase_C_sf"/>
</dbReference>
<dbReference type="SUPFAM" id="SSF47384">
    <property type="entry name" value="Homodimeric domain of signal transducing histidine kinase"/>
    <property type="match status" value="1"/>
</dbReference>
<comment type="caution">
    <text evidence="14">The sequence shown here is derived from an EMBL/GenBank/DDBJ whole genome shotgun (WGS) entry which is preliminary data.</text>
</comment>
<gene>
    <name evidence="14" type="ORF">GCM10023092_10360</name>
</gene>
<dbReference type="EC" id="2.7.13.3" evidence="3"/>
<keyword evidence="9" id="KW-0902">Two-component regulatory system</keyword>
<evidence type="ECO:0000256" key="3">
    <source>
        <dbReference type="ARBA" id="ARBA00012438"/>
    </source>
</evidence>
<keyword evidence="8 11" id="KW-1133">Transmembrane helix</keyword>
<dbReference type="EMBL" id="BAABEZ010000013">
    <property type="protein sequence ID" value="GAA4452017.1"/>
    <property type="molecule type" value="Genomic_DNA"/>
</dbReference>
<evidence type="ECO:0000313" key="14">
    <source>
        <dbReference type="EMBL" id="GAA4452017.1"/>
    </source>
</evidence>
<comment type="catalytic activity">
    <reaction evidence="1">
        <text>ATP + protein L-histidine = ADP + protein N-phospho-L-histidine.</text>
        <dbReference type="EC" id="2.7.13.3"/>
    </reaction>
</comment>
<dbReference type="Gene3D" id="1.10.287.130">
    <property type="match status" value="1"/>
</dbReference>
<proteinExistence type="predicted"/>
<dbReference type="PROSITE" id="PS50885">
    <property type="entry name" value="HAMP"/>
    <property type="match status" value="1"/>
</dbReference>
<dbReference type="PRINTS" id="PR00344">
    <property type="entry name" value="BCTRLSENSOR"/>
</dbReference>
<evidence type="ECO:0000256" key="5">
    <source>
        <dbReference type="ARBA" id="ARBA00022679"/>
    </source>
</evidence>
<evidence type="ECO:0000259" key="12">
    <source>
        <dbReference type="PROSITE" id="PS50109"/>
    </source>
</evidence>
<keyword evidence="5" id="KW-0808">Transferase</keyword>
<dbReference type="InterPro" id="IPR003594">
    <property type="entry name" value="HATPase_dom"/>
</dbReference>
<feature type="domain" description="Histidine kinase" evidence="12">
    <location>
        <begin position="236"/>
        <end position="453"/>
    </location>
</feature>
<reference evidence="15" key="1">
    <citation type="journal article" date="2019" name="Int. J. Syst. Evol. Microbiol.">
        <title>The Global Catalogue of Microorganisms (GCM) 10K type strain sequencing project: providing services to taxonomists for standard genome sequencing and annotation.</title>
        <authorList>
            <consortium name="The Broad Institute Genomics Platform"/>
            <consortium name="The Broad Institute Genome Sequencing Center for Infectious Disease"/>
            <person name="Wu L."/>
            <person name="Ma J."/>
        </authorList>
    </citation>
    <scope>NUCLEOTIDE SEQUENCE [LARGE SCALE GENOMIC DNA]</scope>
    <source>
        <strain evidence="15">JCM 31921</strain>
    </source>
</reference>
<dbReference type="Pfam" id="PF00672">
    <property type="entry name" value="HAMP"/>
    <property type="match status" value="1"/>
</dbReference>
<evidence type="ECO:0000256" key="11">
    <source>
        <dbReference type="SAM" id="Phobius"/>
    </source>
</evidence>
<evidence type="ECO:0000256" key="7">
    <source>
        <dbReference type="ARBA" id="ARBA00022777"/>
    </source>
</evidence>
<protein>
    <recommendedName>
        <fullName evidence="3">histidine kinase</fullName>
        <ecNumber evidence="3">2.7.13.3</ecNumber>
    </recommendedName>
</protein>
<dbReference type="Pfam" id="PF02518">
    <property type="entry name" value="HATPase_c"/>
    <property type="match status" value="1"/>
</dbReference>
<evidence type="ECO:0000256" key="8">
    <source>
        <dbReference type="ARBA" id="ARBA00022989"/>
    </source>
</evidence>
<dbReference type="SUPFAM" id="SSF158472">
    <property type="entry name" value="HAMP domain-like"/>
    <property type="match status" value="1"/>
</dbReference>
<keyword evidence="6 11" id="KW-0812">Transmembrane</keyword>
<dbReference type="SMART" id="SM00304">
    <property type="entry name" value="HAMP"/>
    <property type="match status" value="1"/>
</dbReference>
<keyword evidence="10 11" id="KW-0472">Membrane</keyword>
<dbReference type="CDD" id="cd00082">
    <property type="entry name" value="HisKA"/>
    <property type="match status" value="1"/>
</dbReference>
<dbReference type="CDD" id="cd06225">
    <property type="entry name" value="HAMP"/>
    <property type="match status" value="1"/>
</dbReference>
<comment type="subcellular location">
    <subcellularLocation>
        <location evidence="2">Membrane</location>
    </subcellularLocation>
</comment>
<dbReference type="SUPFAM" id="SSF55874">
    <property type="entry name" value="ATPase domain of HSP90 chaperone/DNA topoisomerase II/histidine kinase"/>
    <property type="match status" value="1"/>
</dbReference>
<dbReference type="Proteomes" id="UP001501410">
    <property type="component" value="Unassembled WGS sequence"/>
</dbReference>
<feature type="domain" description="HAMP" evidence="13">
    <location>
        <begin position="175"/>
        <end position="228"/>
    </location>
</feature>
<evidence type="ECO:0000256" key="6">
    <source>
        <dbReference type="ARBA" id="ARBA00022692"/>
    </source>
</evidence>
<evidence type="ECO:0000256" key="2">
    <source>
        <dbReference type="ARBA" id="ARBA00004370"/>
    </source>
</evidence>
<dbReference type="PROSITE" id="PS50109">
    <property type="entry name" value="HIS_KIN"/>
    <property type="match status" value="1"/>
</dbReference>
<dbReference type="InterPro" id="IPR004358">
    <property type="entry name" value="Sig_transdc_His_kin-like_C"/>
</dbReference>
<dbReference type="Pfam" id="PF00512">
    <property type="entry name" value="HisKA"/>
    <property type="match status" value="1"/>
</dbReference>
<dbReference type="PANTHER" id="PTHR45436">
    <property type="entry name" value="SENSOR HISTIDINE KINASE YKOH"/>
    <property type="match status" value="1"/>
</dbReference>
<evidence type="ECO:0000259" key="13">
    <source>
        <dbReference type="PROSITE" id="PS50885"/>
    </source>
</evidence>
<name>A0ABP8MP49_9BACT</name>
<dbReference type="GO" id="GO:0016301">
    <property type="term" value="F:kinase activity"/>
    <property type="evidence" value="ECO:0007669"/>
    <property type="project" value="UniProtKB-KW"/>
</dbReference>
<evidence type="ECO:0000313" key="15">
    <source>
        <dbReference type="Proteomes" id="UP001501410"/>
    </source>
</evidence>
<dbReference type="SMART" id="SM00388">
    <property type="entry name" value="HisKA"/>
    <property type="match status" value="1"/>
</dbReference>
<dbReference type="Gene3D" id="6.10.340.10">
    <property type="match status" value="1"/>
</dbReference>
<keyword evidence="7 14" id="KW-0418">Kinase</keyword>
<evidence type="ECO:0000256" key="9">
    <source>
        <dbReference type="ARBA" id="ARBA00023012"/>
    </source>
</evidence>
<keyword evidence="4" id="KW-0597">Phosphoprotein</keyword>